<dbReference type="AlphaFoldDB" id="A0AB38YSU4"/>
<protein>
    <submittedName>
        <fullName evidence="4">Flavin reductase</fullName>
    </submittedName>
</protein>
<dbReference type="RefSeq" id="WP_055415206.1">
    <property type="nucleotide sequence ID" value="NZ_BKFD01000001.1"/>
</dbReference>
<proteinExistence type="inferred from homology"/>
<dbReference type="Gene3D" id="3.10.450.50">
    <property type="match status" value="1"/>
</dbReference>
<comment type="similarity">
    <text evidence="1">Belongs to the non-flavoprotein flavin reductase family.</text>
</comment>
<dbReference type="SUPFAM" id="SSF54427">
    <property type="entry name" value="NTF2-like"/>
    <property type="match status" value="1"/>
</dbReference>
<dbReference type="Pfam" id="PF01613">
    <property type="entry name" value="Flavin_Reduct"/>
    <property type="match status" value="1"/>
</dbReference>
<keyword evidence="2" id="KW-0560">Oxidoreductase</keyword>
<dbReference type="Pfam" id="PF07366">
    <property type="entry name" value="SnoaL"/>
    <property type="match status" value="1"/>
</dbReference>
<dbReference type="PANTHER" id="PTHR30466:SF11">
    <property type="entry name" value="FLAVIN-DEPENDENT MONOOXYGENASE, REDUCTASE SUBUNIT HSAB"/>
    <property type="match status" value="1"/>
</dbReference>
<evidence type="ECO:0000259" key="3">
    <source>
        <dbReference type="SMART" id="SM00903"/>
    </source>
</evidence>
<dbReference type="InterPro" id="IPR050268">
    <property type="entry name" value="NADH-dep_flavin_reductase"/>
</dbReference>
<evidence type="ECO:0000256" key="1">
    <source>
        <dbReference type="ARBA" id="ARBA00008898"/>
    </source>
</evidence>
<dbReference type="GO" id="GO:0010181">
    <property type="term" value="F:FMN binding"/>
    <property type="evidence" value="ECO:0007669"/>
    <property type="project" value="InterPro"/>
</dbReference>
<reference evidence="4" key="1">
    <citation type="submission" date="2023-09" db="EMBL/GenBank/DDBJ databases">
        <title>Acinetobacter soli.</title>
        <authorList>
            <person name="Kim B."/>
            <person name="Kim D."/>
            <person name="Park D."/>
        </authorList>
    </citation>
    <scope>NUCLEOTIDE SEQUENCE</scope>
    <source>
        <strain evidence="4">2023.05</strain>
    </source>
</reference>
<dbReference type="PANTHER" id="PTHR30466">
    <property type="entry name" value="FLAVIN REDUCTASE"/>
    <property type="match status" value="1"/>
</dbReference>
<organism evidence="4 5">
    <name type="scientific">Acinetobacter soli</name>
    <dbReference type="NCBI Taxonomy" id="487316"/>
    <lineage>
        <taxon>Bacteria</taxon>
        <taxon>Pseudomonadati</taxon>
        <taxon>Pseudomonadota</taxon>
        <taxon>Gammaproteobacteria</taxon>
        <taxon>Moraxellales</taxon>
        <taxon>Moraxellaceae</taxon>
        <taxon>Acinetobacter</taxon>
    </lineage>
</organism>
<name>A0AB38YSU4_9GAMM</name>
<dbReference type="InterPro" id="IPR012349">
    <property type="entry name" value="Split_barrel_FMN-bd"/>
</dbReference>
<dbReference type="InterPro" id="IPR002563">
    <property type="entry name" value="Flavin_Rdtase-like_dom"/>
</dbReference>
<dbReference type="SMART" id="SM00903">
    <property type="entry name" value="Flavin_Reduct"/>
    <property type="match status" value="1"/>
</dbReference>
<evidence type="ECO:0000313" key="4">
    <source>
        <dbReference type="EMBL" id="WND04389.1"/>
    </source>
</evidence>
<accession>A0AB38YSU4</accession>
<dbReference type="GO" id="GO:0042602">
    <property type="term" value="F:riboflavin reductase (NADPH) activity"/>
    <property type="evidence" value="ECO:0007669"/>
    <property type="project" value="TreeGrafter"/>
</dbReference>
<evidence type="ECO:0000313" key="5">
    <source>
        <dbReference type="Proteomes" id="UP001256400"/>
    </source>
</evidence>
<gene>
    <name evidence="4" type="ORF">RHP80_09100</name>
</gene>
<dbReference type="InterPro" id="IPR009959">
    <property type="entry name" value="Cyclase_SnoaL-like"/>
</dbReference>
<dbReference type="Proteomes" id="UP001256400">
    <property type="component" value="Chromosome"/>
</dbReference>
<feature type="domain" description="Flavin reductase like" evidence="3">
    <location>
        <begin position="16"/>
        <end position="159"/>
    </location>
</feature>
<dbReference type="EMBL" id="CP134206">
    <property type="protein sequence ID" value="WND04389.1"/>
    <property type="molecule type" value="Genomic_DNA"/>
</dbReference>
<dbReference type="InterPro" id="IPR032710">
    <property type="entry name" value="NTF2-like_dom_sf"/>
</dbReference>
<sequence>MMDSQVFSPADQRKLFSLLPTGVTAITGMTEQDHPIGMVVGTFQSLSLEPALVTFCVDRSSSTWPMLRSQGKFTANILSTDQMQVCKALGRKGPNKFDGLDFKMSTFKTPHIADSVAWIDCQVISEIMVGDHFMIVGSIQNFQIGHARALAFSEGKLSECTAIVAEPVCENSDMATKVAEAWSKAWSQGQTDAFNLIVGPHYVRYSKDGRCYKVEDVVNQIHEARSAFSNYRIEIIKTLQEGDFLALHWKAIAIHTGPYMGVPPTFKEMTVRGASFMKHQNGLITEEWMVWDPSEFLTSIDIWQISRIA</sequence>
<evidence type="ECO:0000256" key="2">
    <source>
        <dbReference type="ARBA" id="ARBA00023002"/>
    </source>
</evidence>
<dbReference type="GO" id="GO:0030638">
    <property type="term" value="P:polyketide metabolic process"/>
    <property type="evidence" value="ECO:0007669"/>
    <property type="project" value="InterPro"/>
</dbReference>
<dbReference type="Gene3D" id="2.30.110.10">
    <property type="entry name" value="Electron Transport, Fmn-binding Protein, Chain A"/>
    <property type="match status" value="1"/>
</dbReference>
<dbReference type="SUPFAM" id="SSF50475">
    <property type="entry name" value="FMN-binding split barrel"/>
    <property type="match status" value="1"/>
</dbReference>